<evidence type="ECO:0000256" key="4">
    <source>
        <dbReference type="ARBA" id="ARBA00022679"/>
    </source>
</evidence>
<feature type="binding site" evidence="7">
    <location>
        <position position="17"/>
    </location>
    <ligand>
        <name>S-adenosyl-L-methionine</name>
        <dbReference type="ChEBI" id="CHEBI:59789"/>
    </ligand>
</feature>
<dbReference type="Gene3D" id="1.10.1020.10">
    <property type="entry name" value="Adenine-specific Methyltransferase, Domain 2"/>
    <property type="match status" value="1"/>
</dbReference>
<dbReference type="Proteomes" id="UP000198724">
    <property type="component" value="Unassembled WGS sequence"/>
</dbReference>
<evidence type="ECO:0000313" key="9">
    <source>
        <dbReference type="Proteomes" id="UP000198724"/>
    </source>
</evidence>
<dbReference type="OrthoDB" id="9805629at2"/>
<evidence type="ECO:0000256" key="2">
    <source>
        <dbReference type="ARBA" id="ARBA00011900"/>
    </source>
</evidence>
<dbReference type="InterPro" id="IPR029063">
    <property type="entry name" value="SAM-dependent_MTases_sf"/>
</dbReference>
<keyword evidence="9" id="KW-1185">Reference proteome</keyword>
<accession>A0A1I2RUM8</accession>
<dbReference type="GO" id="GO:0043565">
    <property type="term" value="F:sequence-specific DNA binding"/>
    <property type="evidence" value="ECO:0007669"/>
    <property type="project" value="TreeGrafter"/>
</dbReference>
<comment type="similarity">
    <text evidence="1">Belongs to the N(4)/N(6)-methyltransferase family.</text>
</comment>
<dbReference type="InterPro" id="IPR012263">
    <property type="entry name" value="M_m6A_EcoRV"/>
</dbReference>
<evidence type="ECO:0000256" key="1">
    <source>
        <dbReference type="ARBA" id="ARBA00006594"/>
    </source>
</evidence>
<dbReference type="GO" id="GO:1904047">
    <property type="term" value="F:S-adenosyl-L-methionine binding"/>
    <property type="evidence" value="ECO:0007669"/>
    <property type="project" value="TreeGrafter"/>
</dbReference>
<evidence type="ECO:0000256" key="7">
    <source>
        <dbReference type="PIRSR" id="PIRSR000398-1"/>
    </source>
</evidence>
<dbReference type="Pfam" id="PF02086">
    <property type="entry name" value="MethyltransfD12"/>
    <property type="match status" value="1"/>
</dbReference>
<keyword evidence="4" id="KW-0808">Transferase</keyword>
<dbReference type="GO" id="GO:0009307">
    <property type="term" value="P:DNA restriction-modification system"/>
    <property type="evidence" value="ECO:0007669"/>
    <property type="project" value="InterPro"/>
</dbReference>
<dbReference type="Gene3D" id="3.40.50.150">
    <property type="entry name" value="Vaccinia Virus protein VP39"/>
    <property type="match status" value="1"/>
</dbReference>
<dbReference type="InterPro" id="IPR023095">
    <property type="entry name" value="Ade_MeTrfase_dom_2"/>
</dbReference>
<keyword evidence="5" id="KW-0949">S-adenosyl-L-methionine</keyword>
<evidence type="ECO:0000313" key="8">
    <source>
        <dbReference type="EMBL" id="SFG43209.1"/>
    </source>
</evidence>
<dbReference type="RefSeq" id="WP_092099949.1">
    <property type="nucleotide sequence ID" value="NZ_FOOT01000002.1"/>
</dbReference>
<organism evidence="8 9">
    <name type="scientific">Pontibacter chinhatensis</name>
    <dbReference type="NCBI Taxonomy" id="1436961"/>
    <lineage>
        <taxon>Bacteria</taxon>
        <taxon>Pseudomonadati</taxon>
        <taxon>Bacteroidota</taxon>
        <taxon>Cytophagia</taxon>
        <taxon>Cytophagales</taxon>
        <taxon>Hymenobacteraceae</taxon>
        <taxon>Pontibacter</taxon>
    </lineage>
</organism>
<dbReference type="EC" id="2.1.1.72" evidence="2"/>
<evidence type="ECO:0000256" key="5">
    <source>
        <dbReference type="ARBA" id="ARBA00022691"/>
    </source>
</evidence>
<proteinExistence type="inferred from homology"/>
<dbReference type="PRINTS" id="PR00505">
    <property type="entry name" value="D12N6MTFRASE"/>
</dbReference>
<dbReference type="PANTHER" id="PTHR30481:SF3">
    <property type="entry name" value="DNA ADENINE METHYLASE"/>
    <property type="match status" value="1"/>
</dbReference>
<keyword evidence="3 8" id="KW-0489">Methyltransferase</keyword>
<sequence>MTTDSARQADIKPFLKWAGGKTQLLPAIEAKVIQRLQNKKSINFIEPFAGSGAVLFFMLRAYGQYVKHAVINDINHVLTDCYQTIKSSPEQLIAELAALEQRYFSYAAEEDRKSLFLEKREEFNQLADNPVRKSALMIFLNKTCFNGLYRVNSKGHFNVPFGKFAKPTICNAPVIRANSQALQKVEILNTDFAETGKYIDEDAFFYFDPPYKPISSTASFNSYAKEGFIDEDQLRLKAFCDVVNAGEAYFVQSNSDTTNNDDQNTFFQELYKGYTIERVKAKRAINSKGSGRGEIFELLISNDNVLGDISTANKGMLQTSLF</sequence>
<dbReference type="InterPro" id="IPR012327">
    <property type="entry name" value="MeTrfase_D12"/>
</dbReference>
<feature type="binding site" evidence="7">
    <location>
        <position position="21"/>
    </location>
    <ligand>
        <name>S-adenosyl-L-methionine</name>
        <dbReference type="ChEBI" id="CHEBI:59789"/>
    </ligand>
</feature>
<name>A0A1I2RUM8_9BACT</name>
<dbReference type="GO" id="GO:0032259">
    <property type="term" value="P:methylation"/>
    <property type="evidence" value="ECO:0007669"/>
    <property type="project" value="UniProtKB-KW"/>
</dbReference>
<protein>
    <recommendedName>
        <fullName evidence="2">site-specific DNA-methyltransferase (adenine-specific)</fullName>
        <ecNumber evidence="2">2.1.1.72</ecNumber>
    </recommendedName>
</protein>
<evidence type="ECO:0000256" key="3">
    <source>
        <dbReference type="ARBA" id="ARBA00022603"/>
    </source>
</evidence>
<reference evidence="9" key="1">
    <citation type="submission" date="2016-10" db="EMBL/GenBank/DDBJ databases">
        <authorList>
            <person name="Varghese N."/>
            <person name="Submissions S."/>
        </authorList>
    </citation>
    <scope>NUCLEOTIDE SEQUENCE [LARGE SCALE GENOMIC DNA]</scope>
    <source>
        <strain evidence="9">LP51</strain>
    </source>
</reference>
<dbReference type="AlphaFoldDB" id="A0A1I2RUM8"/>
<gene>
    <name evidence="8" type="ORF">SAMN05421739_102501</name>
</gene>
<comment type="catalytic activity">
    <reaction evidence="6">
        <text>a 2'-deoxyadenosine in DNA + S-adenosyl-L-methionine = an N(6)-methyl-2'-deoxyadenosine in DNA + S-adenosyl-L-homocysteine + H(+)</text>
        <dbReference type="Rhea" id="RHEA:15197"/>
        <dbReference type="Rhea" id="RHEA-COMP:12418"/>
        <dbReference type="Rhea" id="RHEA-COMP:12419"/>
        <dbReference type="ChEBI" id="CHEBI:15378"/>
        <dbReference type="ChEBI" id="CHEBI:57856"/>
        <dbReference type="ChEBI" id="CHEBI:59789"/>
        <dbReference type="ChEBI" id="CHEBI:90615"/>
        <dbReference type="ChEBI" id="CHEBI:90616"/>
        <dbReference type="EC" id="2.1.1.72"/>
    </reaction>
</comment>
<dbReference type="GO" id="GO:0009007">
    <property type="term" value="F:site-specific DNA-methyltransferase (adenine-specific) activity"/>
    <property type="evidence" value="ECO:0007669"/>
    <property type="project" value="UniProtKB-EC"/>
</dbReference>
<dbReference type="SUPFAM" id="SSF53335">
    <property type="entry name" value="S-adenosyl-L-methionine-dependent methyltransferases"/>
    <property type="match status" value="1"/>
</dbReference>
<dbReference type="NCBIfam" id="TIGR00571">
    <property type="entry name" value="dam"/>
    <property type="match status" value="1"/>
</dbReference>
<dbReference type="EMBL" id="FOOT01000002">
    <property type="protein sequence ID" value="SFG43209.1"/>
    <property type="molecule type" value="Genomic_DNA"/>
</dbReference>
<feature type="binding site" evidence="7">
    <location>
        <position position="73"/>
    </location>
    <ligand>
        <name>S-adenosyl-L-methionine</name>
        <dbReference type="ChEBI" id="CHEBI:59789"/>
    </ligand>
</feature>
<dbReference type="GO" id="GO:0006298">
    <property type="term" value="P:mismatch repair"/>
    <property type="evidence" value="ECO:0007669"/>
    <property type="project" value="TreeGrafter"/>
</dbReference>
<dbReference type="PIRSF" id="PIRSF000398">
    <property type="entry name" value="M_m6A_EcoRV"/>
    <property type="match status" value="1"/>
</dbReference>
<dbReference type="PANTHER" id="PTHR30481">
    <property type="entry name" value="DNA ADENINE METHYLASE"/>
    <property type="match status" value="1"/>
</dbReference>
<evidence type="ECO:0000256" key="6">
    <source>
        <dbReference type="ARBA" id="ARBA00047942"/>
    </source>
</evidence>
<feature type="binding site" evidence="7">
    <location>
        <position position="208"/>
    </location>
    <ligand>
        <name>S-adenosyl-L-methionine</name>
        <dbReference type="ChEBI" id="CHEBI:59789"/>
    </ligand>
</feature>